<reference evidence="3" key="1">
    <citation type="journal article" date="2013" name="Ind. Biotechnol.">
        <title>Comparative genomics analysis of Trichoderma reesei strains.</title>
        <authorList>
            <person name="Koike H."/>
            <person name="Aerts A."/>
            <person name="LaButti K."/>
            <person name="Grigoriev I.V."/>
            <person name="Baker S.E."/>
        </authorList>
    </citation>
    <scope>NUCLEOTIDE SEQUENCE [LARGE SCALE GENOMIC DNA]</scope>
    <source>
        <strain evidence="3">ATCC 56765 / BCRC 32924 / NRRL 11460 / Rut C-30</strain>
    </source>
</reference>
<evidence type="ECO:0000313" key="3">
    <source>
        <dbReference type="Proteomes" id="UP000024376"/>
    </source>
</evidence>
<name>A0A024RVP6_HYPJR</name>
<sequence length="57" mass="6680">MSHPVEKVGEGRWWFPREAELPAFALLLCLPRIDCPKLQFSLLLFLLLAFFIRLHTV</sequence>
<accession>A0A024RVP6</accession>
<organism evidence="2 3">
    <name type="scientific">Hypocrea jecorina (strain ATCC 56765 / BCRC 32924 / NRRL 11460 / Rut C-30)</name>
    <name type="common">Trichoderma reesei</name>
    <dbReference type="NCBI Taxonomy" id="1344414"/>
    <lineage>
        <taxon>Eukaryota</taxon>
        <taxon>Fungi</taxon>
        <taxon>Dikarya</taxon>
        <taxon>Ascomycota</taxon>
        <taxon>Pezizomycotina</taxon>
        <taxon>Sordariomycetes</taxon>
        <taxon>Hypocreomycetidae</taxon>
        <taxon>Hypocreales</taxon>
        <taxon>Hypocreaceae</taxon>
        <taxon>Trichoderma</taxon>
    </lineage>
</organism>
<dbReference type="Proteomes" id="UP000024376">
    <property type="component" value="Unassembled WGS sequence"/>
</dbReference>
<dbReference type="HOGENOM" id="CLU_2998142_0_0_1"/>
<dbReference type="EMBL" id="KI911175">
    <property type="protein sequence ID" value="ETR97239.1"/>
    <property type="molecule type" value="Genomic_DNA"/>
</dbReference>
<protein>
    <submittedName>
        <fullName evidence="2">Uncharacterized protein</fullName>
    </submittedName>
</protein>
<keyword evidence="1" id="KW-0472">Membrane</keyword>
<gene>
    <name evidence="2" type="ORF">M419DRAFT_121158</name>
</gene>
<evidence type="ECO:0000256" key="1">
    <source>
        <dbReference type="SAM" id="Phobius"/>
    </source>
</evidence>
<dbReference type="AlphaFoldDB" id="A0A024RVP6"/>
<dbReference type="KEGG" id="trr:M419DRAFT_121158"/>
<proteinExistence type="predicted"/>
<keyword evidence="1" id="KW-0812">Transmembrane</keyword>
<feature type="transmembrane region" description="Helical" evidence="1">
    <location>
        <begin position="38"/>
        <end position="56"/>
    </location>
</feature>
<keyword evidence="1" id="KW-1133">Transmembrane helix</keyword>
<evidence type="ECO:0000313" key="2">
    <source>
        <dbReference type="EMBL" id="ETR97239.1"/>
    </source>
</evidence>